<dbReference type="KEGG" id="enn:FRE64_15180"/>
<keyword evidence="2" id="KW-1185">Reference proteome</keyword>
<sequence length="86" mass="9926">MKTKTITFAELKDFLFNFGFETLSTAGSQKVFKHFSSGALIALPYYQESACIRQIHLVAIRRILLEYRLVDEETCDRVFTQKISLS</sequence>
<accession>A0A5B8NQ63</accession>
<gene>
    <name evidence="1" type="ORF">FRE64_15180</name>
</gene>
<proteinExistence type="predicted"/>
<evidence type="ECO:0000313" key="2">
    <source>
        <dbReference type="Proteomes" id="UP000318453"/>
    </source>
</evidence>
<dbReference type="AlphaFoldDB" id="A0A5B8NQ63"/>
<evidence type="ECO:0000313" key="1">
    <source>
        <dbReference type="EMBL" id="QDZ41168.1"/>
    </source>
</evidence>
<dbReference type="RefSeq" id="WP_146297004.1">
    <property type="nucleotide sequence ID" value="NZ_CP042326.1"/>
</dbReference>
<dbReference type="OrthoDB" id="495565at2"/>
<protein>
    <submittedName>
        <fullName evidence="1">Type II toxin-antitoxin system HicA family toxin</fullName>
    </submittedName>
</protein>
<dbReference type="Proteomes" id="UP000318453">
    <property type="component" value="Chromosome"/>
</dbReference>
<dbReference type="EMBL" id="CP042326">
    <property type="protein sequence ID" value="QDZ41168.1"/>
    <property type="molecule type" value="Genomic_DNA"/>
</dbReference>
<organism evidence="1 2">
    <name type="scientific">Euhalothece natronophila Z-M001</name>
    <dbReference type="NCBI Taxonomy" id="522448"/>
    <lineage>
        <taxon>Bacteria</taxon>
        <taxon>Bacillati</taxon>
        <taxon>Cyanobacteriota</taxon>
        <taxon>Cyanophyceae</taxon>
        <taxon>Oscillatoriophycideae</taxon>
        <taxon>Chroococcales</taxon>
        <taxon>Halothecacae</taxon>
        <taxon>Halothece cluster</taxon>
        <taxon>Euhalothece</taxon>
    </lineage>
</organism>
<name>A0A5B8NQ63_9CHRO</name>
<reference evidence="1" key="1">
    <citation type="submission" date="2019-08" db="EMBL/GenBank/DDBJ databases">
        <title>Carotenoids and Carotenoid Binding Proteins in the Halophilic Cyanobacterium Euhalothece sp. ZM00.</title>
        <authorList>
            <person name="Cho S.M."/>
            <person name="Song J.Y."/>
            <person name="Park Y.-I."/>
        </authorList>
    </citation>
    <scope>NUCLEOTIDE SEQUENCE [LARGE SCALE GENOMIC DNA]</scope>
    <source>
        <strain evidence="1">Z-M001</strain>
    </source>
</reference>